<proteinExistence type="predicted"/>
<evidence type="ECO:0000313" key="3">
    <source>
        <dbReference type="Proteomes" id="UP001605036"/>
    </source>
</evidence>
<gene>
    <name evidence="2" type="ORF">R1flu_007065</name>
</gene>
<sequence length="91" mass="9295">MVLIIGVACSDTRSTGQPLAIVVGTRSSLVGLPIVRGTCLIANFLGLDIGISVLSGLSLDFLVLNSLLQNITGDSSSDDSSSSSSYRSSTC</sequence>
<accession>A0ABD1YYD8</accession>
<comment type="caution">
    <text evidence="2">The sequence shown here is derived from an EMBL/GenBank/DDBJ whole genome shotgun (WGS) entry which is preliminary data.</text>
</comment>
<reference evidence="2 3" key="1">
    <citation type="submission" date="2024-09" db="EMBL/GenBank/DDBJ databases">
        <title>Chromosome-scale assembly of Riccia fluitans.</title>
        <authorList>
            <person name="Paukszto L."/>
            <person name="Sawicki J."/>
            <person name="Karawczyk K."/>
            <person name="Piernik-Szablinska J."/>
            <person name="Szczecinska M."/>
            <person name="Mazdziarz M."/>
        </authorList>
    </citation>
    <scope>NUCLEOTIDE SEQUENCE [LARGE SCALE GENOMIC DNA]</scope>
    <source>
        <strain evidence="2">Rf_01</strain>
        <tissue evidence="2">Aerial parts of the thallus</tissue>
    </source>
</reference>
<name>A0ABD1YYD8_9MARC</name>
<evidence type="ECO:0000256" key="1">
    <source>
        <dbReference type="SAM" id="MobiDB-lite"/>
    </source>
</evidence>
<dbReference type="AlphaFoldDB" id="A0ABD1YYD8"/>
<organism evidence="2 3">
    <name type="scientific">Riccia fluitans</name>
    <dbReference type="NCBI Taxonomy" id="41844"/>
    <lineage>
        <taxon>Eukaryota</taxon>
        <taxon>Viridiplantae</taxon>
        <taxon>Streptophyta</taxon>
        <taxon>Embryophyta</taxon>
        <taxon>Marchantiophyta</taxon>
        <taxon>Marchantiopsida</taxon>
        <taxon>Marchantiidae</taxon>
        <taxon>Marchantiales</taxon>
        <taxon>Ricciaceae</taxon>
        <taxon>Riccia</taxon>
    </lineage>
</organism>
<dbReference type="EMBL" id="JBHFFA010000003">
    <property type="protein sequence ID" value="KAL2635586.1"/>
    <property type="molecule type" value="Genomic_DNA"/>
</dbReference>
<dbReference type="Proteomes" id="UP001605036">
    <property type="component" value="Unassembled WGS sequence"/>
</dbReference>
<feature type="region of interest" description="Disordered" evidence="1">
    <location>
        <begin position="72"/>
        <end position="91"/>
    </location>
</feature>
<protein>
    <submittedName>
        <fullName evidence="2">Uncharacterized protein</fullName>
    </submittedName>
</protein>
<keyword evidence="3" id="KW-1185">Reference proteome</keyword>
<evidence type="ECO:0000313" key="2">
    <source>
        <dbReference type="EMBL" id="KAL2635586.1"/>
    </source>
</evidence>